<evidence type="ECO:0000313" key="1">
    <source>
        <dbReference type="EMBL" id="ARI82679.1"/>
    </source>
</evidence>
<keyword evidence="2" id="KW-1185">Reference proteome</keyword>
<accession>A0AB33BXW3</accession>
<reference evidence="1 2" key="1">
    <citation type="journal article" date="2018" name="Harmful Algae">
        <title>The highly heterogeneous methylated genomes and diverse restriction-modification systems of bloom-forming Microcystis.</title>
        <authorList>
            <person name="Zhao L."/>
            <person name="Song Y."/>
            <person name="Li L."/>
            <person name="Gan N."/>
            <person name="Brand J.J."/>
            <person name="Song L."/>
        </authorList>
    </citation>
    <scope>NUCLEOTIDE SEQUENCE [LARGE SCALE GENOMIC DNA]</scope>
    <source>
        <strain evidence="1 2">PCC 7806SL</strain>
    </source>
</reference>
<organism evidence="1 2">
    <name type="scientific">Microcystis aeruginosa PCC 7806SL</name>
    <dbReference type="NCBI Taxonomy" id="1903187"/>
    <lineage>
        <taxon>Bacteria</taxon>
        <taxon>Bacillati</taxon>
        <taxon>Cyanobacteriota</taxon>
        <taxon>Cyanophyceae</taxon>
        <taxon>Oscillatoriophycideae</taxon>
        <taxon>Chroococcales</taxon>
        <taxon>Microcystaceae</taxon>
        <taxon>Microcystis</taxon>
    </lineage>
</organism>
<sequence>MVNQNVNVEIVAINLTLPQFSQKNRPAARRETKGKRAK</sequence>
<protein>
    <submittedName>
        <fullName evidence="1">Uncharacterized protein</fullName>
    </submittedName>
</protein>
<dbReference type="EMBL" id="CP020771">
    <property type="protein sequence ID" value="ARI82679.1"/>
    <property type="molecule type" value="Genomic_DNA"/>
</dbReference>
<name>A0AB33BXW3_MICA7</name>
<dbReference type="Proteomes" id="UP000192439">
    <property type="component" value="Chromosome"/>
</dbReference>
<gene>
    <name evidence="1" type="ORF">BH695_3400</name>
</gene>
<dbReference type="AlphaFoldDB" id="A0AB33BXW3"/>
<evidence type="ECO:0000313" key="2">
    <source>
        <dbReference type="Proteomes" id="UP000192439"/>
    </source>
</evidence>
<proteinExistence type="predicted"/>